<dbReference type="Proteomes" id="UP000814140">
    <property type="component" value="Unassembled WGS sequence"/>
</dbReference>
<protein>
    <submittedName>
        <fullName evidence="1">Uncharacterized protein</fullName>
    </submittedName>
</protein>
<gene>
    <name evidence="1" type="ORF">BV25DRAFT_1838176</name>
</gene>
<name>A0ACB8T1R1_9AGAM</name>
<evidence type="ECO:0000313" key="2">
    <source>
        <dbReference type="Proteomes" id="UP000814140"/>
    </source>
</evidence>
<organism evidence="1 2">
    <name type="scientific">Artomyces pyxidatus</name>
    <dbReference type="NCBI Taxonomy" id="48021"/>
    <lineage>
        <taxon>Eukaryota</taxon>
        <taxon>Fungi</taxon>
        <taxon>Dikarya</taxon>
        <taxon>Basidiomycota</taxon>
        <taxon>Agaricomycotina</taxon>
        <taxon>Agaricomycetes</taxon>
        <taxon>Russulales</taxon>
        <taxon>Auriscalpiaceae</taxon>
        <taxon>Artomyces</taxon>
    </lineage>
</organism>
<evidence type="ECO:0000313" key="1">
    <source>
        <dbReference type="EMBL" id="KAI0062713.1"/>
    </source>
</evidence>
<reference evidence="1" key="2">
    <citation type="journal article" date="2022" name="New Phytol.">
        <title>Evolutionary transition to the ectomycorrhizal habit in the genomes of a hyperdiverse lineage of mushroom-forming fungi.</title>
        <authorList>
            <person name="Looney B."/>
            <person name="Miyauchi S."/>
            <person name="Morin E."/>
            <person name="Drula E."/>
            <person name="Courty P.E."/>
            <person name="Kohler A."/>
            <person name="Kuo A."/>
            <person name="LaButti K."/>
            <person name="Pangilinan J."/>
            <person name="Lipzen A."/>
            <person name="Riley R."/>
            <person name="Andreopoulos W."/>
            <person name="He G."/>
            <person name="Johnson J."/>
            <person name="Nolan M."/>
            <person name="Tritt A."/>
            <person name="Barry K.W."/>
            <person name="Grigoriev I.V."/>
            <person name="Nagy L.G."/>
            <person name="Hibbett D."/>
            <person name="Henrissat B."/>
            <person name="Matheny P.B."/>
            <person name="Labbe J."/>
            <person name="Martin F.M."/>
        </authorList>
    </citation>
    <scope>NUCLEOTIDE SEQUENCE</scope>
    <source>
        <strain evidence="1">HHB10654</strain>
    </source>
</reference>
<reference evidence="1" key="1">
    <citation type="submission" date="2021-03" db="EMBL/GenBank/DDBJ databases">
        <authorList>
            <consortium name="DOE Joint Genome Institute"/>
            <person name="Ahrendt S."/>
            <person name="Looney B.P."/>
            <person name="Miyauchi S."/>
            <person name="Morin E."/>
            <person name="Drula E."/>
            <person name="Courty P.E."/>
            <person name="Chicoki N."/>
            <person name="Fauchery L."/>
            <person name="Kohler A."/>
            <person name="Kuo A."/>
            <person name="Labutti K."/>
            <person name="Pangilinan J."/>
            <person name="Lipzen A."/>
            <person name="Riley R."/>
            <person name="Andreopoulos W."/>
            <person name="He G."/>
            <person name="Johnson J."/>
            <person name="Barry K.W."/>
            <person name="Grigoriev I.V."/>
            <person name="Nagy L."/>
            <person name="Hibbett D."/>
            <person name="Henrissat B."/>
            <person name="Matheny P.B."/>
            <person name="Labbe J."/>
            <person name="Martin F."/>
        </authorList>
    </citation>
    <scope>NUCLEOTIDE SEQUENCE</scope>
    <source>
        <strain evidence="1">HHB10654</strain>
    </source>
</reference>
<comment type="caution">
    <text evidence="1">The sequence shown here is derived from an EMBL/GenBank/DDBJ whole genome shotgun (WGS) entry which is preliminary data.</text>
</comment>
<proteinExistence type="predicted"/>
<accession>A0ACB8T1R1</accession>
<keyword evidence="2" id="KW-1185">Reference proteome</keyword>
<sequence>MGFKDTFHFDPHKYREESERLSNDDLIKKHHSKVATYSAACTGVAIGAGGAIFTHGISLIPAAYNLRQAVVRLLKLAIIEAVLEKRGQGPPRVRARDVGAGVLTSLAASAVGFAAGDALGSAAASSAGPHVGAVVAAAFEHPSQFFAGAYHGAGAVFHHNAGAHTPSSPQPQPYQMGTYAGAEAVKQGGEEGAEHFVGWVMQAAEKHMLGYKTSSPVQRPMSPPPRYQSPPPGYFSPPPQQHW</sequence>
<dbReference type="EMBL" id="MU277206">
    <property type="protein sequence ID" value="KAI0062713.1"/>
    <property type="molecule type" value="Genomic_DNA"/>
</dbReference>